<dbReference type="EMBL" id="QNUK01001894">
    <property type="protein sequence ID" value="KAF5879990.1"/>
    <property type="molecule type" value="Genomic_DNA"/>
</dbReference>
<keyword evidence="4" id="KW-1185">Reference proteome</keyword>
<comment type="caution">
    <text evidence="3">The sequence shown here is derived from an EMBL/GenBank/DDBJ whole genome shotgun (WGS) entry which is preliminary data.</text>
</comment>
<accession>A0A8J4T133</accession>
<dbReference type="AlphaFoldDB" id="A0A8J4T133"/>
<dbReference type="EMBL" id="QNUK01002023">
    <property type="protein sequence ID" value="KAF5879949.1"/>
    <property type="molecule type" value="Genomic_DNA"/>
</dbReference>
<reference evidence="3" key="1">
    <citation type="submission" date="2020-07" db="EMBL/GenBank/DDBJ databases">
        <title>Clarias magur genome sequencing, assembly and annotation.</title>
        <authorList>
            <person name="Kushwaha B."/>
            <person name="Kumar R."/>
            <person name="Das P."/>
            <person name="Joshi C.G."/>
            <person name="Kumar D."/>
            <person name="Nagpure N.S."/>
            <person name="Pandey M."/>
            <person name="Agarwal S."/>
            <person name="Srivastava S."/>
            <person name="Singh M."/>
            <person name="Sahoo L."/>
            <person name="Jayasankar P."/>
            <person name="Meher P.K."/>
            <person name="Koringa P.G."/>
            <person name="Iquebal M.A."/>
            <person name="Das S.P."/>
            <person name="Bit A."/>
            <person name="Patnaik S."/>
            <person name="Patel N."/>
            <person name="Shah T.M."/>
            <person name="Hinsu A."/>
            <person name="Jena J.K."/>
        </authorList>
    </citation>
    <scope>NUCLEOTIDE SEQUENCE</scope>
    <source>
        <strain evidence="3">CIFAMagur01</strain>
        <tissue evidence="3">Testis</tissue>
    </source>
</reference>
<evidence type="ECO:0000313" key="2">
    <source>
        <dbReference type="EMBL" id="KAF5879949.1"/>
    </source>
</evidence>
<dbReference type="Proteomes" id="UP000727407">
    <property type="component" value="Unassembled WGS sequence"/>
</dbReference>
<evidence type="ECO:0000313" key="3">
    <source>
        <dbReference type="EMBL" id="KAF5879990.1"/>
    </source>
</evidence>
<evidence type="ECO:0000313" key="4">
    <source>
        <dbReference type="Proteomes" id="UP000727407"/>
    </source>
</evidence>
<evidence type="ECO:0000313" key="1">
    <source>
        <dbReference type="EMBL" id="KAF5879923.1"/>
    </source>
</evidence>
<proteinExistence type="predicted"/>
<sequence>MRSCNKINHYIYITIDPCCYCETHTLKEYVLHNNHLAKRGISRPHKVGRVRKRACLHSEHMVTPGGVDDHHFCELNIVPPQP</sequence>
<dbReference type="EMBL" id="QNUK01002108">
    <property type="protein sequence ID" value="KAF5879923.1"/>
    <property type="molecule type" value="Genomic_DNA"/>
</dbReference>
<protein>
    <submittedName>
        <fullName evidence="3">Uncharacterized protein</fullName>
    </submittedName>
</protein>
<gene>
    <name evidence="3" type="ORF">DAT39_023508</name>
    <name evidence="2" type="ORF">DAT39_023549</name>
    <name evidence="1" type="ORF">DAT39_023575</name>
</gene>
<organism evidence="3 4">
    <name type="scientific">Clarias magur</name>
    <name type="common">Asian catfish</name>
    <name type="synonym">Macropteronotus magur</name>
    <dbReference type="NCBI Taxonomy" id="1594786"/>
    <lineage>
        <taxon>Eukaryota</taxon>
        <taxon>Metazoa</taxon>
        <taxon>Chordata</taxon>
        <taxon>Craniata</taxon>
        <taxon>Vertebrata</taxon>
        <taxon>Euteleostomi</taxon>
        <taxon>Actinopterygii</taxon>
        <taxon>Neopterygii</taxon>
        <taxon>Teleostei</taxon>
        <taxon>Ostariophysi</taxon>
        <taxon>Siluriformes</taxon>
        <taxon>Clariidae</taxon>
        <taxon>Clarias</taxon>
    </lineage>
</organism>
<name>A0A8J4T133_CLAMG</name>